<evidence type="ECO:0000256" key="9">
    <source>
        <dbReference type="HAMAP-Rule" id="MF_00161"/>
    </source>
</evidence>
<accession>A0A5C4TJD6</accession>
<dbReference type="GO" id="GO:0005886">
    <property type="term" value="C:plasma membrane"/>
    <property type="evidence" value="ECO:0007669"/>
    <property type="project" value="UniProtKB-SubCell"/>
</dbReference>
<dbReference type="HAMAP" id="MF_00161">
    <property type="entry name" value="LspA"/>
    <property type="match status" value="1"/>
</dbReference>
<proteinExistence type="inferred from homology"/>
<evidence type="ECO:0000256" key="2">
    <source>
        <dbReference type="ARBA" id="ARBA00022475"/>
    </source>
</evidence>
<evidence type="ECO:0000256" key="3">
    <source>
        <dbReference type="ARBA" id="ARBA00022670"/>
    </source>
</evidence>
<keyword evidence="5 9" id="KW-0064">Aspartyl protease</keyword>
<evidence type="ECO:0000256" key="7">
    <source>
        <dbReference type="ARBA" id="ARBA00022989"/>
    </source>
</evidence>
<comment type="function">
    <text evidence="9">This protein specifically catalyzes the removal of signal peptides from prolipoproteins.</text>
</comment>
<keyword evidence="2 9" id="KW-1003">Cell membrane</keyword>
<dbReference type="EC" id="3.4.23.36" evidence="9"/>
<dbReference type="UniPathway" id="UPA00665"/>
<feature type="active site" evidence="9">
    <location>
        <position position="133"/>
    </location>
</feature>
<dbReference type="AlphaFoldDB" id="A0A5C4TJD6"/>
<feature type="transmembrane region" description="Helical" evidence="9">
    <location>
        <begin position="128"/>
        <end position="148"/>
    </location>
</feature>
<feature type="transmembrane region" description="Helical" evidence="9">
    <location>
        <begin position="65"/>
        <end position="83"/>
    </location>
</feature>
<gene>
    <name evidence="9" type="primary">lspA</name>
    <name evidence="11" type="ORF">DID87_05685</name>
</gene>
<keyword evidence="8 9" id="KW-0472">Membrane</keyword>
<dbReference type="PANTHER" id="PTHR33695">
    <property type="entry name" value="LIPOPROTEIN SIGNAL PEPTIDASE"/>
    <property type="match status" value="1"/>
</dbReference>
<keyword evidence="7 9" id="KW-1133">Transmembrane helix</keyword>
<feature type="transmembrane region" description="Helical" evidence="9">
    <location>
        <begin position="6"/>
        <end position="24"/>
    </location>
</feature>
<comment type="caution">
    <text evidence="11">The sequence shown here is derived from an EMBL/GenBank/DDBJ whole genome shotgun (WGS) entry which is preliminary data.</text>
</comment>
<evidence type="ECO:0000256" key="4">
    <source>
        <dbReference type="ARBA" id="ARBA00022692"/>
    </source>
</evidence>
<evidence type="ECO:0000313" key="11">
    <source>
        <dbReference type="EMBL" id="TNK90041.1"/>
    </source>
</evidence>
<dbReference type="RefSeq" id="WP_139555144.1">
    <property type="nucleotide sequence ID" value="NZ_CP118925.1"/>
</dbReference>
<dbReference type="EMBL" id="QFCR01000020">
    <property type="protein sequence ID" value="TNK90041.1"/>
    <property type="molecule type" value="Genomic_DNA"/>
</dbReference>
<dbReference type="GO" id="GO:0006508">
    <property type="term" value="P:proteolysis"/>
    <property type="evidence" value="ECO:0007669"/>
    <property type="project" value="UniProtKB-KW"/>
</dbReference>
<comment type="subcellular location">
    <subcellularLocation>
        <location evidence="9">Cell membrane</location>
        <topology evidence="9">Multi-pass membrane protein</topology>
    </subcellularLocation>
</comment>
<evidence type="ECO:0000313" key="12">
    <source>
        <dbReference type="Proteomes" id="UP000313312"/>
    </source>
</evidence>
<comment type="pathway">
    <text evidence="9">Protein modification; lipoprotein biosynthesis (signal peptide cleavage).</text>
</comment>
<keyword evidence="4 9" id="KW-0812">Transmembrane</keyword>
<evidence type="ECO:0000256" key="6">
    <source>
        <dbReference type="ARBA" id="ARBA00022801"/>
    </source>
</evidence>
<keyword evidence="3 9" id="KW-0645">Protease</keyword>
<organism evidence="11 12">
    <name type="scientific">Fructilactobacillus sanfranciscensis</name>
    <name type="common">Lactobacillus sanfranciscensis</name>
    <dbReference type="NCBI Taxonomy" id="1625"/>
    <lineage>
        <taxon>Bacteria</taxon>
        <taxon>Bacillati</taxon>
        <taxon>Bacillota</taxon>
        <taxon>Bacilli</taxon>
        <taxon>Lactobacillales</taxon>
        <taxon>Lactobacillaceae</taxon>
        <taxon>Fructilactobacillus</taxon>
    </lineage>
</organism>
<dbReference type="InterPro" id="IPR001872">
    <property type="entry name" value="Peptidase_A8"/>
</dbReference>
<evidence type="ECO:0000256" key="1">
    <source>
        <dbReference type="ARBA" id="ARBA00006139"/>
    </source>
</evidence>
<comment type="catalytic activity">
    <reaction evidence="9">
        <text>Release of signal peptides from bacterial membrane prolipoproteins. Hydrolyzes -Xaa-Yaa-Zaa-|-(S,diacylglyceryl)Cys-, in which Xaa is hydrophobic (preferably Leu), and Yaa (Ala or Ser) and Zaa (Gly or Ala) have small, neutral side chains.</text>
        <dbReference type="EC" id="3.4.23.36"/>
    </reaction>
</comment>
<evidence type="ECO:0000256" key="8">
    <source>
        <dbReference type="ARBA" id="ARBA00023136"/>
    </source>
</evidence>
<dbReference type="GeneID" id="93160607"/>
<reference evidence="11 12" key="1">
    <citation type="submission" date="2018-05" db="EMBL/GenBank/DDBJ databases">
        <title>Lactobacillus sanfranciscensis Ah4 draft denome sequence.</title>
        <authorList>
            <person name="Zhang G."/>
        </authorList>
    </citation>
    <scope>NUCLEOTIDE SEQUENCE [LARGE SCALE GENOMIC DNA]</scope>
    <source>
        <strain evidence="11 12">Ah4</strain>
    </source>
</reference>
<evidence type="ECO:0000256" key="10">
    <source>
        <dbReference type="RuleBase" id="RU004181"/>
    </source>
</evidence>
<dbReference type="Proteomes" id="UP000313312">
    <property type="component" value="Unassembled WGS sequence"/>
</dbReference>
<dbReference type="Pfam" id="PF01252">
    <property type="entry name" value="Peptidase_A8"/>
    <property type="match status" value="1"/>
</dbReference>
<sequence length="151" mass="17438">MNSKKYHVLLLFITIILLIFDQLIKFQTRVNIKLGQEIKIIPKILSFTYLQNTGAAWSFMEGNSIFFLLVAIFAILVFIYLLYKCRNEYFISLGIALMLTGTVGNLIDRIKFGFVTDMIKIDFINFPIFNVADMCLTFGVIILLFSLLKEE</sequence>
<comment type="similarity">
    <text evidence="1 9 10">Belongs to the peptidase A8 family.</text>
</comment>
<feature type="transmembrane region" description="Helical" evidence="9">
    <location>
        <begin position="89"/>
        <end position="107"/>
    </location>
</feature>
<keyword evidence="6 9" id="KW-0378">Hydrolase</keyword>
<dbReference type="PANTHER" id="PTHR33695:SF1">
    <property type="entry name" value="LIPOPROTEIN SIGNAL PEPTIDASE"/>
    <property type="match status" value="1"/>
</dbReference>
<dbReference type="NCBIfam" id="TIGR00077">
    <property type="entry name" value="lspA"/>
    <property type="match status" value="1"/>
</dbReference>
<protein>
    <recommendedName>
        <fullName evidence="9">Lipoprotein signal peptidase</fullName>
        <ecNumber evidence="9">3.4.23.36</ecNumber>
    </recommendedName>
    <alternativeName>
        <fullName evidence="9">Prolipoprotein signal peptidase</fullName>
    </alternativeName>
    <alternativeName>
        <fullName evidence="9">Signal peptidase II</fullName>
        <shortName evidence="9">SPase II</shortName>
    </alternativeName>
</protein>
<dbReference type="PRINTS" id="PR00781">
    <property type="entry name" value="LIPOSIGPTASE"/>
</dbReference>
<feature type="active site" evidence="9">
    <location>
        <position position="117"/>
    </location>
</feature>
<name>A0A5C4TJD6_FRUSA</name>
<evidence type="ECO:0000256" key="5">
    <source>
        <dbReference type="ARBA" id="ARBA00022750"/>
    </source>
</evidence>
<dbReference type="GO" id="GO:0004190">
    <property type="term" value="F:aspartic-type endopeptidase activity"/>
    <property type="evidence" value="ECO:0007669"/>
    <property type="project" value="UniProtKB-UniRule"/>
</dbReference>